<organism evidence="1">
    <name type="scientific">viral metagenome</name>
    <dbReference type="NCBI Taxonomy" id="1070528"/>
    <lineage>
        <taxon>unclassified sequences</taxon>
        <taxon>metagenomes</taxon>
        <taxon>organismal metagenomes</taxon>
    </lineage>
</organism>
<name>A0A6C0CZ31_9ZZZZ</name>
<evidence type="ECO:0000313" key="1">
    <source>
        <dbReference type="EMBL" id="QHT08939.1"/>
    </source>
</evidence>
<sequence>MGYEIEMSLDLRKHKSVTKIIDGAQDLADYYECERFYQFSECDGEVRRLKRKAQVMVICFDEYKFEQMTKFLKDVISRYKKKLYIESVYDINKHNLIYASPYYMSIMEKEQKDDYKERRANRSFSETDYFILRDILKKNY</sequence>
<dbReference type="EMBL" id="MN739504">
    <property type="protein sequence ID" value="QHT08939.1"/>
    <property type="molecule type" value="Genomic_DNA"/>
</dbReference>
<protein>
    <submittedName>
        <fullName evidence="1">Uncharacterized protein</fullName>
    </submittedName>
</protein>
<proteinExistence type="predicted"/>
<reference evidence="1" key="1">
    <citation type="journal article" date="2020" name="Nature">
        <title>Giant virus diversity and host interactions through global metagenomics.</title>
        <authorList>
            <person name="Schulz F."/>
            <person name="Roux S."/>
            <person name="Paez-Espino D."/>
            <person name="Jungbluth S."/>
            <person name="Walsh D.A."/>
            <person name="Denef V.J."/>
            <person name="McMahon K.D."/>
            <person name="Konstantinidis K.T."/>
            <person name="Eloe-Fadrosh E.A."/>
            <person name="Kyrpides N.C."/>
            <person name="Woyke T."/>
        </authorList>
    </citation>
    <scope>NUCLEOTIDE SEQUENCE</scope>
    <source>
        <strain evidence="1">GVMAG-M-3300023109-53</strain>
    </source>
</reference>
<accession>A0A6C0CZ31</accession>
<dbReference type="AlphaFoldDB" id="A0A6C0CZ31"/>